<dbReference type="SUPFAM" id="SSF48371">
    <property type="entry name" value="ARM repeat"/>
    <property type="match status" value="1"/>
</dbReference>
<dbReference type="PANTHER" id="PTHR14881">
    <property type="entry name" value="LISH DOMAIN-CONTAINING PROTEIN ARMC9"/>
    <property type="match status" value="1"/>
</dbReference>
<dbReference type="FunFam" id="1.25.10.10:FF:000124">
    <property type="entry name" value="lisH domain-containing protein ARMC9 isoform X1"/>
    <property type="match status" value="1"/>
</dbReference>
<dbReference type="EMBL" id="DS469565">
    <property type="protein sequence ID" value="EDO42368.1"/>
    <property type="molecule type" value="Genomic_DNA"/>
</dbReference>
<feature type="non-terminal residue" evidence="11">
    <location>
        <position position="1"/>
    </location>
</feature>
<evidence type="ECO:0000313" key="11">
    <source>
        <dbReference type="EMBL" id="EDO42368.1"/>
    </source>
</evidence>
<evidence type="ECO:0000313" key="12">
    <source>
        <dbReference type="Proteomes" id="UP000001593"/>
    </source>
</evidence>
<name>A7S1S2_NEMVE</name>
<organism evidence="11 12">
    <name type="scientific">Nematostella vectensis</name>
    <name type="common">Starlet sea anemone</name>
    <dbReference type="NCBI Taxonomy" id="45351"/>
    <lineage>
        <taxon>Eukaryota</taxon>
        <taxon>Metazoa</taxon>
        <taxon>Cnidaria</taxon>
        <taxon>Anthozoa</taxon>
        <taxon>Hexacorallia</taxon>
        <taxon>Actiniaria</taxon>
        <taxon>Edwardsiidae</taxon>
        <taxon>Nematostella</taxon>
    </lineage>
</organism>
<gene>
    <name evidence="11" type="ORF">NEMVEDRAFT_v1g101157</name>
</gene>
<evidence type="ECO:0000256" key="2">
    <source>
        <dbReference type="ARBA" id="ARBA00004300"/>
    </source>
</evidence>
<evidence type="ECO:0000256" key="6">
    <source>
        <dbReference type="ARBA" id="ARBA00023212"/>
    </source>
</evidence>
<evidence type="ECO:0000256" key="4">
    <source>
        <dbReference type="ARBA" id="ARBA00022490"/>
    </source>
</evidence>
<dbReference type="InterPro" id="IPR016024">
    <property type="entry name" value="ARM-type_fold"/>
</dbReference>
<feature type="non-terminal residue" evidence="11">
    <location>
        <position position="567"/>
    </location>
</feature>
<dbReference type="InParanoid" id="A7S1S2"/>
<comment type="subcellular location">
    <subcellularLocation>
        <location evidence="1">Cytoplasm</location>
        <location evidence="1">Cytoskeleton</location>
        <location evidence="1">Cilium basal body</location>
    </subcellularLocation>
    <subcellularLocation>
        <location evidence="2">Cytoplasm</location>
        <location evidence="2">Cytoskeleton</location>
        <location evidence="2">Microtubule organizing center</location>
        <location evidence="2">Centrosome</location>
    </subcellularLocation>
</comment>
<dbReference type="AlphaFoldDB" id="A7S1S2"/>
<reference evidence="11 12" key="1">
    <citation type="journal article" date="2007" name="Science">
        <title>Sea anemone genome reveals ancestral eumetazoan gene repertoire and genomic organization.</title>
        <authorList>
            <person name="Putnam N.H."/>
            <person name="Srivastava M."/>
            <person name="Hellsten U."/>
            <person name="Dirks B."/>
            <person name="Chapman J."/>
            <person name="Salamov A."/>
            <person name="Terry A."/>
            <person name="Shapiro H."/>
            <person name="Lindquist E."/>
            <person name="Kapitonov V.V."/>
            <person name="Jurka J."/>
            <person name="Genikhovich G."/>
            <person name="Grigoriev I.V."/>
            <person name="Lucas S.M."/>
            <person name="Steele R.E."/>
            <person name="Finnerty J.R."/>
            <person name="Technau U."/>
            <person name="Martindale M.Q."/>
            <person name="Rokhsar D.S."/>
        </authorList>
    </citation>
    <scope>NUCLEOTIDE SEQUENCE [LARGE SCALE GENOMIC DNA]</scope>
    <source>
        <strain evidence="12">CH2 X CH6</strain>
    </source>
</reference>
<dbReference type="GO" id="GO:0060271">
    <property type="term" value="P:cilium assembly"/>
    <property type="evidence" value="ECO:0000318"/>
    <property type="project" value="GO_Central"/>
</dbReference>
<evidence type="ECO:0000256" key="8">
    <source>
        <dbReference type="SAM" id="MobiDB-lite"/>
    </source>
</evidence>
<evidence type="ECO:0000256" key="3">
    <source>
        <dbReference type="ARBA" id="ARBA00021146"/>
    </source>
</evidence>
<dbReference type="OMA" id="QQSDKEF"/>
<keyword evidence="5" id="KW-0970">Cilium biogenesis/degradation</keyword>
<dbReference type="GO" id="GO:0005814">
    <property type="term" value="C:centriole"/>
    <property type="evidence" value="ECO:0000318"/>
    <property type="project" value="GO_Central"/>
</dbReference>
<evidence type="ECO:0000256" key="1">
    <source>
        <dbReference type="ARBA" id="ARBA00004120"/>
    </source>
</evidence>
<keyword evidence="4" id="KW-0963">Cytoplasm</keyword>
<dbReference type="Pfam" id="PF21050">
    <property type="entry name" value="ARMC9_ARM"/>
    <property type="match status" value="1"/>
</dbReference>
<keyword evidence="12" id="KW-1185">Reference proteome</keyword>
<keyword evidence="7" id="KW-0966">Cell projection</keyword>
<dbReference type="Gene3D" id="1.25.10.10">
    <property type="entry name" value="Leucine-rich Repeat Variant"/>
    <property type="match status" value="1"/>
</dbReference>
<proteinExistence type="predicted"/>
<dbReference type="PhylomeDB" id="A7S1S2"/>
<keyword evidence="6" id="KW-0206">Cytoskeleton</keyword>
<evidence type="ECO:0000259" key="9">
    <source>
        <dbReference type="Pfam" id="PF21050"/>
    </source>
</evidence>
<dbReference type="InterPro" id="IPR011989">
    <property type="entry name" value="ARM-like"/>
</dbReference>
<dbReference type="PANTHER" id="PTHR14881:SF4">
    <property type="entry name" value="LISH DOMAIN-CONTAINING PROTEIN ARMC9"/>
    <property type="match status" value="1"/>
</dbReference>
<feature type="region of interest" description="Disordered" evidence="8">
    <location>
        <begin position="515"/>
        <end position="567"/>
    </location>
</feature>
<dbReference type="eggNOG" id="ENOG502QQ9W">
    <property type="taxonomic scope" value="Eukaryota"/>
</dbReference>
<dbReference type="GO" id="GO:0036064">
    <property type="term" value="C:ciliary basal body"/>
    <property type="evidence" value="ECO:0000318"/>
    <property type="project" value="GO_Central"/>
</dbReference>
<dbReference type="InterPro" id="IPR040369">
    <property type="entry name" value="ARMC9"/>
</dbReference>
<feature type="compositionally biased region" description="Acidic residues" evidence="8">
    <location>
        <begin position="524"/>
        <end position="542"/>
    </location>
</feature>
<dbReference type="GO" id="GO:0005813">
    <property type="term" value="C:centrosome"/>
    <property type="evidence" value="ECO:0007669"/>
    <property type="project" value="UniProtKB-SubCell"/>
</dbReference>
<feature type="domain" description="LisH" evidence="9">
    <location>
        <begin position="393"/>
        <end position="512"/>
    </location>
</feature>
<dbReference type="HOGENOM" id="CLU_007962_1_0_1"/>
<evidence type="ECO:0000256" key="5">
    <source>
        <dbReference type="ARBA" id="ARBA00022794"/>
    </source>
</evidence>
<feature type="domain" description="ARMC9 CTLH-like" evidence="10">
    <location>
        <begin position="6"/>
        <end position="131"/>
    </location>
</feature>
<protein>
    <recommendedName>
        <fullName evidence="3">LisH domain-containing protein ARMC9</fullName>
    </recommendedName>
</protein>
<dbReference type="GO" id="GO:0097542">
    <property type="term" value="C:ciliary tip"/>
    <property type="evidence" value="ECO:0000318"/>
    <property type="project" value="GO_Central"/>
</dbReference>
<dbReference type="InterPro" id="IPR048959">
    <property type="entry name" value="ARMC9_ARM_dom"/>
</dbReference>
<dbReference type="Proteomes" id="UP000001593">
    <property type="component" value="Unassembled WGS sequence"/>
</dbReference>
<evidence type="ECO:0000259" key="10">
    <source>
        <dbReference type="Pfam" id="PF23138"/>
    </source>
</evidence>
<dbReference type="InterPro" id="IPR056327">
    <property type="entry name" value="ARMC9_CTLH-like_dom"/>
</dbReference>
<evidence type="ECO:0000256" key="7">
    <source>
        <dbReference type="ARBA" id="ARBA00023273"/>
    </source>
</evidence>
<accession>A7S1S2</accession>
<sequence length="567" mass="63839">LLFQLSILSAFDNGSYQTFFTTWNNKLPVDVLQSDSTCQKLEFNLNIYFAVYPITNGRQNKHQLEQSMRIFKAYLENKGAGLSQTTEFLPYYALPFVPDPTTHPSFKPLFSNTWGLELRSTLDSFLKTALKSQEKPKLYTLFVSFIPIHAEQVRLLHHQLSEVEHRSAQHFKKYSRIQGDYHKLIGVAAELVDSLENAVRGKMVTPEYLHDICMRLFNNSSQDSIDVTKPGTASSMLRASIAQNAQSVEVNSIPALDFEKIKSDLVSLPDHKRTLLLQALRWRLTKAKNMDARIASARAFIIHDLLGLSVPDDIRGVLQILSHASDVVRQYMARLINAMASLAAGRSYLTQNSDLILVLHSTLVAEKKASITSDNILGALQKLSLRRRLQSVMIENDLIQWLVGLLEDHDSLSDYALEYAVALLMNLVLRSKGKKRCISDAGTVLKVLSDLLGHENQEIRPYINGALYSLLALPAIKEAARAMGMESILECFLDDDTPELKRQIQFIIKQLNTENPQATNAPMSDDEDEEDDDDFEGDTIDMELDKHEVQLPVEGELAGDELLAAEY</sequence>
<dbReference type="Pfam" id="PF23138">
    <property type="entry name" value="CTLH_Armc9"/>
    <property type="match status" value="1"/>
</dbReference>